<comment type="caution">
    <text evidence="3">The sequence shown here is derived from an EMBL/GenBank/DDBJ whole genome shotgun (WGS) entry which is preliminary data.</text>
</comment>
<dbReference type="InterPro" id="IPR002645">
    <property type="entry name" value="STAS_dom"/>
</dbReference>
<dbReference type="OrthoDB" id="3635700at2"/>
<proteinExistence type="predicted"/>
<dbReference type="AlphaFoldDB" id="A0A316TIT0"/>
<dbReference type="PROSITE" id="PS50801">
    <property type="entry name" value="STAS"/>
    <property type="match status" value="1"/>
</dbReference>
<feature type="region of interest" description="Disordered" evidence="1">
    <location>
        <begin position="1"/>
        <end position="25"/>
    </location>
</feature>
<evidence type="ECO:0000313" key="3">
    <source>
        <dbReference type="EMBL" id="PWN02162.1"/>
    </source>
</evidence>
<dbReference type="InterPro" id="IPR058548">
    <property type="entry name" value="MlaB-like_STAS"/>
</dbReference>
<dbReference type="InterPro" id="IPR036513">
    <property type="entry name" value="STAS_dom_sf"/>
</dbReference>
<organism evidence="3 4">
    <name type="scientific">Nocardioides silvaticus</name>
    <dbReference type="NCBI Taxonomy" id="2201891"/>
    <lineage>
        <taxon>Bacteria</taxon>
        <taxon>Bacillati</taxon>
        <taxon>Actinomycetota</taxon>
        <taxon>Actinomycetes</taxon>
        <taxon>Propionibacteriales</taxon>
        <taxon>Nocardioidaceae</taxon>
        <taxon>Nocardioides</taxon>
    </lineage>
</organism>
<keyword evidence="4" id="KW-1185">Reference proteome</keyword>
<feature type="domain" description="STAS" evidence="2">
    <location>
        <begin position="35"/>
        <end position="136"/>
    </location>
</feature>
<reference evidence="3 4" key="1">
    <citation type="submission" date="2018-05" db="EMBL/GenBank/DDBJ databases">
        <title>Nocardioides silvaticus genome.</title>
        <authorList>
            <person name="Li C."/>
            <person name="Wang G."/>
        </authorList>
    </citation>
    <scope>NUCLEOTIDE SEQUENCE [LARGE SCALE GENOMIC DNA]</scope>
    <source>
        <strain evidence="3 4">CCTCC AB 2018079</strain>
    </source>
</reference>
<evidence type="ECO:0000259" key="2">
    <source>
        <dbReference type="PROSITE" id="PS50801"/>
    </source>
</evidence>
<evidence type="ECO:0000313" key="4">
    <source>
        <dbReference type="Proteomes" id="UP000245507"/>
    </source>
</evidence>
<sequence length="136" mass="14472">MSVLSPPPRRPPDLVLGSTPDLVGDDTPGSPGFLLDVRIRFTPSLPVVRLGGELDLDSVHLLTDALDSLNVAHCPADLVLLDLTGVTFCDVAGLRGIDRGAEALARSGRELLLYHVPTCVERLMRLTGIGAGLQQR</sequence>
<accession>A0A316TIT0</accession>
<gene>
    <name evidence="3" type="ORF">DJ010_13620</name>
</gene>
<evidence type="ECO:0000256" key="1">
    <source>
        <dbReference type="SAM" id="MobiDB-lite"/>
    </source>
</evidence>
<protein>
    <recommendedName>
        <fullName evidence="2">STAS domain-containing protein</fullName>
    </recommendedName>
</protein>
<dbReference type="Pfam" id="PF13466">
    <property type="entry name" value="STAS_2"/>
    <property type="match status" value="1"/>
</dbReference>
<dbReference type="SUPFAM" id="SSF52091">
    <property type="entry name" value="SpoIIaa-like"/>
    <property type="match status" value="1"/>
</dbReference>
<dbReference type="RefSeq" id="WP_109694651.1">
    <property type="nucleotide sequence ID" value="NZ_QGDD01000006.1"/>
</dbReference>
<name>A0A316TIT0_9ACTN</name>
<dbReference type="Proteomes" id="UP000245507">
    <property type="component" value="Unassembled WGS sequence"/>
</dbReference>
<dbReference type="CDD" id="cd07043">
    <property type="entry name" value="STAS_anti-anti-sigma_factors"/>
    <property type="match status" value="1"/>
</dbReference>
<dbReference type="Gene3D" id="3.30.750.24">
    <property type="entry name" value="STAS domain"/>
    <property type="match status" value="1"/>
</dbReference>
<dbReference type="EMBL" id="QGDD01000006">
    <property type="protein sequence ID" value="PWN02162.1"/>
    <property type="molecule type" value="Genomic_DNA"/>
</dbReference>